<protein>
    <submittedName>
        <fullName evidence="2">Cyclic nucleotide-binding domain-containing protein</fullName>
    </submittedName>
</protein>
<dbReference type="Proteomes" id="UP000655420">
    <property type="component" value="Unassembled WGS sequence"/>
</dbReference>
<comment type="caution">
    <text evidence="2">The sequence shown here is derived from an EMBL/GenBank/DDBJ whole genome shotgun (WGS) entry which is preliminary data.</text>
</comment>
<dbReference type="InterPro" id="IPR050397">
    <property type="entry name" value="Env_Response_Regulators"/>
</dbReference>
<evidence type="ECO:0000313" key="2">
    <source>
        <dbReference type="EMBL" id="MBK0400171.1"/>
    </source>
</evidence>
<sequence length="125" mass="13716">MSRIEFAPGEVIFRQGDPSTHCYRVISGRVEIRIDVPSAMRRGRSTAIATSGRGDLIGDMSLIDNAPRSATAVALERTVCESYSAAAFLRMLEAEPDEASSYVRRLIHRVRDGNRKLARGAPPRG</sequence>
<dbReference type="AlphaFoldDB" id="A0A8J7SFJ7"/>
<name>A0A8J7SFJ7_9RHOB</name>
<dbReference type="CDD" id="cd00038">
    <property type="entry name" value="CAP_ED"/>
    <property type="match status" value="1"/>
</dbReference>
<feature type="domain" description="Cyclic nucleotide-binding" evidence="1">
    <location>
        <begin position="1"/>
        <end position="92"/>
    </location>
</feature>
<dbReference type="Pfam" id="PF00027">
    <property type="entry name" value="cNMP_binding"/>
    <property type="match status" value="1"/>
</dbReference>
<dbReference type="InterPro" id="IPR014710">
    <property type="entry name" value="RmlC-like_jellyroll"/>
</dbReference>
<dbReference type="InterPro" id="IPR018490">
    <property type="entry name" value="cNMP-bd_dom_sf"/>
</dbReference>
<dbReference type="RefSeq" id="WP_200610620.1">
    <property type="nucleotide sequence ID" value="NZ_JAEHHL010000008.1"/>
</dbReference>
<organism evidence="2 3">
    <name type="scientific">Thermohalobaculum xanthum</name>
    <dbReference type="NCBI Taxonomy" id="2753746"/>
    <lineage>
        <taxon>Bacteria</taxon>
        <taxon>Pseudomonadati</taxon>
        <taxon>Pseudomonadota</taxon>
        <taxon>Alphaproteobacteria</taxon>
        <taxon>Rhodobacterales</taxon>
        <taxon>Paracoccaceae</taxon>
        <taxon>Thermohalobaculum</taxon>
    </lineage>
</organism>
<dbReference type="GO" id="GO:0003700">
    <property type="term" value="F:DNA-binding transcription factor activity"/>
    <property type="evidence" value="ECO:0007669"/>
    <property type="project" value="TreeGrafter"/>
</dbReference>
<evidence type="ECO:0000259" key="1">
    <source>
        <dbReference type="PROSITE" id="PS50042"/>
    </source>
</evidence>
<evidence type="ECO:0000313" key="3">
    <source>
        <dbReference type="Proteomes" id="UP000655420"/>
    </source>
</evidence>
<dbReference type="PANTHER" id="PTHR24567">
    <property type="entry name" value="CRP FAMILY TRANSCRIPTIONAL REGULATORY PROTEIN"/>
    <property type="match status" value="1"/>
</dbReference>
<proteinExistence type="predicted"/>
<dbReference type="SUPFAM" id="SSF51206">
    <property type="entry name" value="cAMP-binding domain-like"/>
    <property type="match status" value="1"/>
</dbReference>
<dbReference type="PANTHER" id="PTHR24567:SF74">
    <property type="entry name" value="HTH-TYPE TRANSCRIPTIONAL REGULATOR ARCR"/>
    <property type="match status" value="1"/>
</dbReference>
<dbReference type="Gene3D" id="2.60.120.10">
    <property type="entry name" value="Jelly Rolls"/>
    <property type="match status" value="1"/>
</dbReference>
<gene>
    <name evidence="2" type="ORF">H0I76_13315</name>
</gene>
<reference evidence="2" key="1">
    <citation type="submission" date="2020-12" db="EMBL/GenBank/DDBJ databases">
        <title>Bacterial taxonomy.</title>
        <authorList>
            <person name="Pan X."/>
        </authorList>
    </citation>
    <scope>NUCLEOTIDE SEQUENCE</scope>
    <source>
        <strain evidence="2">M0105</strain>
    </source>
</reference>
<accession>A0A8J7SFJ7</accession>
<dbReference type="PROSITE" id="PS50042">
    <property type="entry name" value="CNMP_BINDING_3"/>
    <property type="match status" value="1"/>
</dbReference>
<dbReference type="GO" id="GO:0005829">
    <property type="term" value="C:cytosol"/>
    <property type="evidence" value="ECO:0007669"/>
    <property type="project" value="TreeGrafter"/>
</dbReference>
<dbReference type="EMBL" id="JAEHHL010000008">
    <property type="protein sequence ID" value="MBK0400171.1"/>
    <property type="molecule type" value="Genomic_DNA"/>
</dbReference>
<dbReference type="InterPro" id="IPR000595">
    <property type="entry name" value="cNMP-bd_dom"/>
</dbReference>
<keyword evidence="3" id="KW-1185">Reference proteome</keyword>
<dbReference type="SMART" id="SM00100">
    <property type="entry name" value="cNMP"/>
    <property type="match status" value="1"/>
</dbReference>